<evidence type="ECO:0000313" key="5">
    <source>
        <dbReference type="EMBL" id="UVE52307.1"/>
    </source>
</evidence>
<accession>A0ABY5RLA0</accession>
<dbReference type="GeneID" id="74530941"/>
<evidence type="ECO:0000256" key="2">
    <source>
        <dbReference type="ARBA" id="ARBA00023163"/>
    </source>
</evidence>
<dbReference type="PANTHER" id="PTHR34236:SF1">
    <property type="entry name" value="DIMETHYL SULFOXIDE REDUCTASE TRANSCRIPTIONAL ACTIVATOR"/>
    <property type="match status" value="1"/>
</dbReference>
<reference evidence="5" key="1">
    <citation type="submission" date="2021-07" db="EMBL/GenBank/DDBJ databases">
        <title>Studies on halocins as antimicrobial molecules from haloarchaea.</title>
        <authorList>
            <person name="Kumar S."/>
            <person name="Khare S.K."/>
        </authorList>
    </citation>
    <scope>NUCLEOTIDE SEQUENCE</scope>
    <source>
        <strain evidence="5">NCIM 5678</strain>
        <plasmid evidence="5">pHl5678-2</plasmid>
    </source>
</reference>
<dbReference type="RefSeq" id="WP_258303720.1">
    <property type="nucleotide sequence ID" value="NZ_CP078065.1"/>
</dbReference>
<feature type="domain" description="HTH bat-type" evidence="3">
    <location>
        <begin position="154"/>
        <end position="205"/>
    </location>
</feature>
<dbReference type="InterPro" id="IPR056433">
    <property type="entry name" value="DmsR-like_N"/>
</dbReference>
<proteinExistence type="predicted"/>
<protein>
    <submittedName>
        <fullName evidence="5">Helix-turn-helix domain-containing protein</fullName>
    </submittedName>
</protein>
<keyword evidence="5" id="KW-0614">Plasmid</keyword>
<keyword evidence="2" id="KW-0804">Transcription</keyword>
<gene>
    <name evidence="5" type="ORF">KU306_18445</name>
</gene>
<dbReference type="EMBL" id="CP078065">
    <property type="protein sequence ID" value="UVE52307.1"/>
    <property type="molecule type" value="Genomic_DNA"/>
</dbReference>
<dbReference type="Pfam" id="PF24277">
    <property type="entry name" value="DmsR_N"/>
    <property type="match status" value="1"/>
</dbReference>
<evidence type="ECO:0000259" key="4">
    <source>
        <dbReference type="Pfam" id="PF24277"/>
    </source>
</evidence>
<evidence type="ECO:0000313" key="6">
    <source>
        <dbReference type="Proteomes" id="UP001058330"/>
    </source>
</evidence>
<organism evidence="5 6">
    <name type="scientific">Haloferax larsenii</name>
    <dbReference type="NCBI Taxonomy" id="302484"/>
    <lineage>
        <taxon>Archaea</taxon>
        <taxon>Methanobacteriati</taxon>
        <taxon>Methanobacteriota</taxon>
        <taxon>Stenosarchaea group</taxon>
        <taxon>Halobacteria</taxon>
        <taxon>Halobacteriales</taxon>
        <taxon>Haloferacaceae</taxon>
        <taxon>Haloferax</taxon>
    </lineage>
</organism>
<keyword evidence="6" id="KW-1185">Reference proteome</keyword>
<dbReference type="InterPro" id="IPR036388">
    <property type="entry name" value="WH-like_DNA-bd_sf"/>
</dbReference>
<geneLocation type="plasmid" evidence="5 6">
    <name>pHl5678-2</name>
</geneLocation>
<keyword evidence="1" id="KW-0805">Transcription regulation</keyword>
<name>A0ABY5RLA0_HALLR</name>
<dbReference type="Pfam" id="PF04967">
    <property type="entry name" value="HTH_10"/>
    <property type="match status" value="1"/>
</dbReference>
<dbReference type="Proteomes" id="UP001058330">
    <property type="component" value="Plasmid pHl5678-2"/>
</dbReference>
<dbReference type="InterPro" id="IPR007050">
    <property type="entry name" value="HTH_bacterioopsin"/>
</dbReference>
<evidence type="ECO:0000256" key="1">
    <source>
        <dbReference type="ARBA" id="ARBA00023015"/>
    </source>
</evidence>
<dbReference type="Gene3D" id="1.10.10.10">
    <property type="entry name" value="Winged helix-like DNA-binding domain superfamily/Winged helix DNA-binding domain"/>
    <property type="match status" value="1"/>
</dbReference>
<dbReference type="PANTHER" id="PTHR34236">
    <property type="entry name" value="DIMETHYL SULFOXIDE REDUCTASE TRANSCRIPTIONAL ACTIVATOR"/>
    <property type="match status" value="1"/>
</dbReference>
<sequence length="211" mass="22666">MDAGVHGEVEITDSSACHVTEASGETDIESVSRSGVTSGDTVAVDFTADAGADITDVNEVFHHEDQTVYRLIYETEDSPGCACECIETSGCPVRHIEAENGAIILSFVASDLQQLREIIVDLKSAFDGVSLRRLTQSECPDSGGSLVFIDRDALTARQQEVLETAHQMGYFEHPRESNATEVAEALGINRSTFAEHLSAAQSKLLGTILDC</sequence>
<feature type="domain" description="DmsR-like N-terminal" evidence="4">
    <location>
        <begin position="1"/>
        <end position="137"/>
    </location>
</feature>
<evidence type="ECO:0000259" key="3">
    <source>
        <dbReference type="Pfam" id="PF04967"/>
    </source>
</evidence>